<dbReference type="EC" id="1.3.1.76" evidence="2"/>
<dbReference type="InterPro" id="IPR036291">
    <property type="entry name" value="NAD(P)-bd_dom_sf"/>
</dbReference>
<evidence type="ECO:0000256" key="3">
    <source>
        <dbReference type="ARBA" id="ARBA00023002"/>
    </source>
</evidence>
<dbReference type="SUPFAM" id="SSF75615">
    <property type="entry name" value="Siroheme synthase middle domains-like"/>
    <property type="match status" value="1"/>
</dbReference>
<evidence type="ECO:0000256" key="6">
    <source>
        <dbReference type="ARBA" id="ARBA00047561"/>
    </source>
</evidence>
<dbReference type="Pfam" id="PF13241">
    <property type="entry name" value="NAD_binding_7"/>
    <property type="match status" value="1"/>
</dbReference>
<gene>
    <name evidence="8" type="ORF">GLW05_12995</name>
</gene>
<dbReference type="AlphaFoldDB" id="A0A6I4ZWM7"/>
<keyword evidence="3" id="KW-0560">Oxidoreductase</keyword>
<comment type="pathway">
    <text evidence="1">Porphyrin-containing compound metabolism; siroheme biosynthesis; sirohydrochlorin from precorrin-2: step 1/1.</text>
</comment>
<dbReference type="SUPFAM" id="SSF51735">
    <property type="entry name" value="NAD(P)-binding Rossmann-fold domains"/>
    <property type="match status" value="1"/>
</dbReference>
<proteinExistence type="predicted"/>
<evidence type="ECO:0000256" key="2">
    <source>
        <dbReference type="ARBA" id="ARBA00012400"/>
    </source>
</evidence>
<protein>
    <recommendedName>
        <fullName evidence="2">precorrin-2 dehydrogenase</fullName>
        <ecNumber evidence="2">1.3.1.76</ecNumber>
    </recommendedName>
</protein>
<keyword evidence="4" id="KW-0520">NAD</keyword>
<comment type="caution">
    <text evidence="8">The sequence shown here is derived from an EMBL/GenBank/DDBJ whole genome shotgun (WGS) entry which is preliminary data.</text>
</comment>
<dbReference type="OrthoDB" id="9773765at2"/>
<dbReference type="EMBL" id="WMEQ01000009">
    <property type="protein sequence ID" value="MYL34508.1"/>
    <property type="molecule type" value="Genomic_DNA"/>
</dbReference>
<name>A0A6I4ZWM7_9BACI</name>
<dbReference type="GO" id="GO:0043115">
    <property type="term" value="F:precorrin-2 dehydrogenase activity"/>
    <property type="evidence" value="ECO:0007669"/>
    <property type="project" value="UniProtKB-EC"/>
</dbReference>
<accession>A0A6I4ZWM7</accession>
<reference evidence="8 9" key="1">
    <citation type="submission" date="2019-11" db="EMBL/GenBank/DDBJ databases">
        <title>Genome sequences of 17 halophilic strains isolated from different environments.</title>
        <authorList>
            <person name="Furrow R.E."/>
        </authorList>
    </citation>
    <scope>NUCLEOTIDE SEQUENCE [LARGE SCALE GENOMIC DNA]</scope>
    <source>
        <strain evidence="8 9">22514_16_FS</strain>
    </source>
</reference>
<dbReference type="PANTHER" id="PTHR35330:SF1">
    <property type="entry name" value="SIROHEME BIOSYNTHESIS PROTEIN MET8"/>
    <property type="match status" value="1"/>
</dbReference>
<organism evidence="8 9">
    <name type="scientific">Pontibacillus yanchengensis</name>
    <dbReference type="NCBI Taxonomy" id="462910"/>
    <lineage>
        <taxon>Bacteria</taxon>
        <taxon>Bacillati</taxon>
        <taxon>Bacillota</taxon>
        <taxon>Bacilli</taxon>
        <taxon>Bacillales</taxon>
        <taxon>Bacillaceae</taxon>
        <taxon>Pontibacillus</taxon>
    </lineage>
</organism>
<feature type="domain" description="Siroheme synthase central" evidence="7">
    <location>
        <begin position="118"/>
        <end position="144"/>
    </location>
</feature>
<evidence type="ECO:0000313" key="8">
    <source>
        <dbReference type="EMBL" id="MYL34508.1"/>
    </source>
</evidence>
<dbReference type="InterPro" id="IPR028161">
    <property type="entry name" value="Met8-like"/>
</dbReference>
<evidence type="ECO:0000313" key="9">
    <source>
        <dbReference type="Proteomes" id="UP000468638"/>
    </source>
</evidence>
<dbReference type="UniPathway" id="UPA00262">
    <property type="reaction ID" value="UER00222"/>
</dbReference>
<dbReference type="Proteomes" id="UP000468638">
    <property type="component" value="Unassembled WGS sequence"/>
</dbReference>
<dbReference type="GO" id="GO:0019354">
    <property type="term" value="P:siroheme biosynthetic process"/>
    <property type="evidence" value="ECO:0007669"/>
    <property type="project" value="UniProtKB-UniPathway"/>
</dbReference>
<dbReference type="Pfam" id="PF14824">
    <property type="entry name" value="Sirohm_synth_M"/>
    <property type="match status" value="1"/>
</dbReference>
<dbReference type="InterPro" id="IPR006367">
    <property type="entry name" value="Sirohaem_synthase_N"/>
</dbReference>
<evidence type="ECO:0000256" key="1">
    <source>
        <dbReference type="ARBA" id="ARBA00005010"/>
    </source>
</evidence>
<dbReference type="PANTHER" id="PTHR35330">
    <property type="entry name" value="SIROHEME BIOSYNTHESIS PROTEIN MET8"/>
    <property type="match status" value="1"/>
</dbReference>
<dbReference type="Gene3D" id="1.10.8.610">
    <property type="entry name" value="SirC, precorrin-2 dehydrogenase, C-terminal helical domain-like"/>
    <property type="match status" value="1"/>
</dbReference>
<comment type="catalytic activity">
    <reaction evidence="6">
        <text>precorrin-2 + NAD(+) = sirohydrochlorin + NADH + 2 H(+)</text>
        <dbReference type="Rhea" id="RHEA:15613"/>
        <dbReference type="ChEBI" id="CHEBI:15378"/>
        <dbReference type="ChEBI" id="CHEBI:57540"/>
        <dbReference type="ChEBI" id="CHEBI:57945"/>
        <dbReference type="ChEBI" id="CHEBI:58351"/>
        <dbReference type="ChEBI" id="CHEBI:58827"/>
        <dbReference type="EC" id="1.3.1.76"/>
    </reaction>
</comment>
<dbReference type="InterPro" id="IPR042518">
    <property type="entry name" value="SirC_C"/>
</dbReference>
<dbReference type="GO" id="GO:0004325">
    <property type="term" value="F:ferrochelatase activity"/>
    <property type="evidence" value="ECO:0007669"/>
    <property type="project" value="InterPro"/>
</dbReference>
<dbReference type="InterPro" id="IPR028281">
    <property type="entry name" value="Sirohaem_synthase_central"/>
</dbReference>
<evidence type="ECO:0000256" key="4">
    <source>
        <dbReference type="ARBA" id="ARBA00023027"/>
    </source>
</evidence>
<keyword evidence="5" id="KW-0627">Porphyrin biosynthesis</keyword>
<dbReference type="Pfam" id="PF22440">
    <property type="entry name" value="SirC_C"/>
    <property type="match status" value="1"/>
</dbReference>
<dbReference type="RefSeq" id="WP_160909833.1">
    <property type="nucleotide sequence ID" value="NZ_WMEQ01000009.1"/>
</dbReference>
<dbReference type="Gene3D" id="3.40.50.720">
    <property type="entry name" value="NAD(P)-binding Rossmann-like Domain"/>
    <property type="match status" value="1"/>
</dbReference>
<evidence type="ECO:0000259" key="7">
    <source>
        <dbReference type="Pfam" id="PF14824"/>
    </source>
</evidence>
<dbReference type="NCBIfam" id="NF005222">
    <property type="entry name" value="PRK06718.1"/>
    <property type="match status" value="1"/>
</dbReference>
<sequence length="208" mass="23073">MSSYPVMLNLANKKVLVVGGGSIAYRKISGLQDSGASIHVVAQSVDPSIEALEQLGAVNVERKAFESIDLAGAFLIIAATDSIEVNEWISKEAADHQLVNRADRAASGNTIIPSSIKRGKLTIAVSTEGASPKLTKKIKQEIAEKYDESYEAYIDFLHEVRGRVHHSNLSQETKKRLLEQVLEEEYRTSPSKRQHFLYQLEFGFLQDE</sequence>
<evidence type="ECO:0000256" key="5">
    <source>
        <dbReference type="ARBA" id="ARBA00023244"/>
    </source>
</evidence>
<dbReference type="NCBIfam" id="TIGR01470">
    <property type="entry name" value="cysG_Nterm"/>
    <property type="match status" value="1"/>
</dbReference>